<evidence type="ECO:0000313" key="17">
    <source>
        <dbReference type="EMBL" id="NDY83431.1"/>
    </source>
</evidence>
<feature type="binding site" evidence="16">
    <location>
        <begin position="104"/>
        <end position="107"/>
    </location>
    <ligand>
        <name>substrate</name>
    </ligand>
</feature>
<dbReference type="GO" id="GO:0005737">
    <property type="term" value="C:cytoplasm"/>
    <property type="evidence" value="ECO:0007669"/>
    <property type="project" value="UniProtKB-SubCell"/>
</dbReference>
<comment type="caution">
    <text evidence="16">Lacks conserved residue(s) required for the propagation of feature annotation.</text>
</comment>
<keyword evidence="11 16" id="KW-0067">ATP-binding</keyword>
<evidence type="ECO:0000256" key="6">
    <source>
        <dbReference type="ARBA" id="ARBA00012102"/>
    </source>
</evidence>
<accession>A0A6B2QZG1</accession>
<gene>
    <name evidence="16" type="primary">coaX</name>
    <name evidence="17" type="ORF">G3I67_09330</name>
</gene>
<evidence type="ECO:0000256" key="7">
    <source>
        <dbReference type="ARBA" id="ARBA00022490"/>
    </source>
</evidence>
<evidence type="ECO:0000256" key="14">
    <source>
        <dbReference type="ARBA" id="ARBA00038036"/>
    </source>
</evidence>
<dbReference type="PANTHER" id="PTHR34265">
    <property type="entry name" value="TYPE III PANTOTHENATE KINASE"/>
    <property type="match status" value="1"/>
</dbReference>
<feature type="binding site" evidence="16">
    <location>
        <position position="186"/>
    </location>
    <ligand>
        <name>substrate</name>
    </ligand>
</feature>
<dbReference type="EC" id="2.7.1.33" evidence="6 16"/>
<evidence type="ECO:0000256" key="11">
    <source>
        <dbReference type="ARBA" id="ARBA00022840"/>
    </source>
</evidence>
<keyword evidence="13 16" id="KW-0173">Coenzyme A biosynthesis</keyword>
<keyword evidence="8 16" id="KW-0808">Transferase</keyword>
<keyword evidence="10 16" id="KW-0418">Kinase</keyword>
<feature type="active site" description="Proton acceptor" evidence="16">
    <location>
        <position position="106"/>
    </location>
</feature>
<dbReference type="SUPFAM" id="SSF53067">
    <property type="entry name" value="Actin-like ATPase domain"/>
    <property type="match status" value="2"/>
</dbReference>
<dbReference type="GO" id="GO:0015937">
    <property type="term" value="P:coenzyme A biosynthetic process"/>
    <property type="evidence" value="ECO:0007669"/>
    <property type="project" value="UniProtKB-UniRule"/>
</dbReference>
<dbReference type="UniPathway" id="UPA00241">
    <property type="reaction ID" value="UER00352"/>
</dbReference>
<comment type="subunit">
    <text evidence="5 16">Homodimer.</text>
</comment>
<dbReference type="InterPro" id="IPR043129">
    <property type="entry name" value="ATPase_NBD"/>
</dbReference>
<dbReference type="HAMAP" id="MF_01274">
    <property type="entry name" value="Pantothen_kinase_3"/>
    <property type="match status" value="1"/>
</dbReference>
<evidence type="ECO:0000256" key="3">
    <source>
        <dbReference type="ARBA" id="ARBA00004496"/>
    </source>
</evidence>
<evidence type="ECO:0000256" key="8">
    <source>
        <dbReference type="ARBA" id="ARBA00022679"/>
    </source>
</evidence>
<dbReference type="InterPro" id="IPR004619">
    <property type="entry name" value="Type_III_PanK"/>
</dbReference>
<comment type="function">
    <text evidence="16">Catalyzes the phosphorylation of pantothenate (Pan), the first step in CoA biosynthesis.</text>
</comment>
<feature type="binding site" evidence="16">
    <location>
        <begin position="6"/>
        <end position="13"/>
    </location>
    <ligand>
        <name>ATP</name>
        <dbReference type="ChEBI" id="CHEBI:30616"/>
    </ligand>
</feature>
<dbReference type="GO" id="GO:0004594">
    <property type="term" value="F:pantothenate kinase activity"/>
    <property type="evidence" value="ECO:0007669"/>
    <property type="project" value="UniProtKB-UniRule"/>
</dbReference>
<evidence type="ECO:0000256" key="13">
    <source>
        <dbReference type="ARBA" id="ARBA00022993"/>
    </source>
</evidence>
<dbReference type="Pfam" id="PF03309">
    <property type="entry name" value="Pan_kinase"/>
    <property type="match status" value="1"/>
</dbReference>
<comment type="cofactor">
    <cofactor evidence="2">
        <name>K(+)</name>
        <dbReference type="ChEBI" id="CHEBI:29103"/>
    </cofactor>
</comment>
<comment type="similarity">
    <text evidence="14 16">Belongs to the type III pantothenate kinase family.</text>
</comment>
<sequence>MIVLMDVGNSRLKLGWQHPTLGREPAVHAIALNPLAQVPDLLRKWLNTLPMQPTEARGVNVAGTVVAELLEKSFQLIGCSVQWLRPTAEKLGIQNRYNQPEQLGADRWAALLGLAGHFAKQATDKPSPLVLATFGTATTIDTLGPDLVFEGGLILPGPALMRQSLAQGTANLPLASGAGNDFPKHTLQAISTGVVAAQAGAVWRQCAVVERHYGQPPILCVSGGGWPEVEGEVRKVLAHLDIRFFANPVLDGLVRSKLDG</sequence>
<evidence type="ECO:0000256" key="4">
    <source>
        <dbReference type="ARBA" id="ARBA00005225"/>
    </source>
</evidence>
<keyword evidence="12 16" id="KW-0630">Potassium</keyword>
<dbReference type="NCBIfam" id="TIGR00671">
    <property type="entry name" value="baf"/>
    <property type="match status" value="1"/>
</dbReference>
<feature type="binding site" evidence="16">
    <location>
        <position position="97"/>
    </location>
    <ligand>
        <name>substrate</name>
    </ligand>
</feature>
<comment type="catalytic activity">
    <reaction evidence="1 16">
        <text>(R)-pantothenate + ATP = (R)-4'-phosphopantothenate + ADP + H(+)</text>
        <dbReference type="Rhea" id="RHEA:16373"/>
        <dbReference type="ChEBI" id="CHEBI:10986"/>
        <dbReference type="ChEBI" id="CHEBI:15378"/>
        <dbReference type="ChEBI" id="CHEBI:29032"/>
        <dbReference type="ChEBI" id="CHEBI:30616"/>
        <dbReference type="ChEBI" id="CHEBI:456216"/>
        <dbReference type="EC" id="2.7.1.33"/>
    </reaction>
</comment>
<feature type="binding site" evidence="16">
    <location>
        <position position="136"/>
    </location>
    <ligand>
        <name>ATP</name>
        <dbReference type="ChEBI" id="CHEBI:30616"/>
    </ligand>
</feature>
<evidence type="ECO:0000256" key="15">
    <source>
        <dbReference type="ARBA" id="ARBA00040883"/>
    </source>
</evidence>
<reference evidence="17" key="1">
    <citation type="submission" date="2020-02" db="EMBL/GenBank/DDBJ databases">
        <authorList>
            <person name="Chen W.-M."/>
        </authorList>
    </citation>
    <scope>NUCLEOTIDE SEQUENCE</scope>
    <source>
        <strain evidence="17">NBD-18</strain>
    </source>
</reference>
<evidence type="ECO:0000256" key="1">
    <source>
        <dbReference type="ARBA" id="ARBA00001206"/>
    </source>
</evidence>
<keyword evidence="9 16" id="KW-0547">Nucleotide-binding</keyword>
<keyword evidence="7 16" id="KW-0963">Cytoplasm</keyword>
<evidence type="ECO:0000256" key="10">
    <source>
        <dbReference type="ARBA" id="ARBA00022777"/>
    </source>
</evidence>
<name>A0A6B2QZG1_9BURK</name>
<comment type="caution">
    <text evidence="17">The sequence shown here is derived from an EMBL/GenBank/DDBJ whole genome shotgun (WGS) entry which is preliminary data.</text>
</comment>
<evidence type="ECO:0000256" key="2">
    <source>
        <dbReference type="ARBA" id="ARBA00001958"/>
    </source>
</evidence>
<comment type="subcellular location">
    <subcellularLocation>
        <location evidence="3 16">Cytoplasm</location>
    </subcellularLocation>
</comment>
<comment type="pathway">
    <text evidence="4 16">Cofactor biosynthesis; coenzyme A biosynthesis; CoA from (R)-pantothenate: step 1/5.</text>
</comment>
<evidence type="ECO:0000256" key="16">
    <source>
        <dbReference type="HAMAP-Rule" id="MF_01274"/>
    </source>
</evidence>
<dbReference type="Gene3D" id="3.30.420.40">
    <property type="match status" value="2"/>
</dbReference>
<proteinExistence type="inferred from homology"/>
<dbReference type="RefSeq" id="WP_163654577.1">
    <property type="nucleotide sequence ID" value="NZ_JAAGRN010000005.1"/>
</dbReference>
<evidence type="ECO:0000256" key="5">
    <source>
        <dbReference type="ARBA" id="ARBA00011738"/>
    </source>
</evidence>
<dbReference type="AlphaFoldDB" id="A0A6B2QZG1"/>
<comment type="cofactor">
    <cofactor evidence="16">
        <name>NH4(+)</name>
        <dbReference type="ChEBI" id="CHEBI:28938"/>
    </cofactor>
    <cofactor evidence="16">
        <name>K(+)</name>
        <dbReference type="ChEBI" id="CHEBI:29103"/>
    </cofactor>
    <text evidence="16">A monovalent cation. Ammonium or potassium.</text>
</comment>
<organism evidence="17">
    <name type="scientific">Sheuella amnicola</name>
    <dbReference type="NCBI Taxonomy" id="2707330"/>
    <lineage>
        <taxon>Bacteria</taxon>
        <taxon>Pseudomonadati</taxon>
        <taxon>Pseudomonadota</taxon>
        <taxon>Betaproteobacteria</taxon>
        <taxon>Burkholderiales</taxon>
        <taxon>Alcaligenaceae</taxon>
        <taxon>Sheuella</taxon>
    </lineage>
</organism>
<dbReference type="GO" id="GO:0005524">
    <property type="term" value="F:ATP binding"/>
    <property type="evidence" value="ECO:0007669"/>
    <property type="project" value="UniProtKB-UniRule"/>
</dbReference>
<evidence type="ECO:0000256" key="12">
    <source>
        <dbReference type="ARBA" id="ARBA00022958"/>
    </source>
</evidence>
<dbReference type="EMBL" id="JAAGRN010000005">
    <property type="protein sequence ID" value="NDY83431.1"/>
    <property type="molecule type" value="Genomic_DNA"/>
</dbReference>
<protein>
    <recommendedName>
        <fullName evidence="15 16">Type III pantothenate kinase</fullName>
        <ecNumber evidence="6 16">2.7.1.33</ecNumber>
    </recommendedName>
    <alternativeName>
        <fullName evidence="16">PanK-III</fullName>
    </alternativeName>
    <alternativeName>
        <fullName evidence="16">Pantothenic acid kinase</fullName>
    </alternativeName>
</protein>
<evidence type="ECO:0000256" key="9">
    <source>
        <dbReference type="ARBA" id="ARBA00022741"/>
    </source>
</evidence>
<dbReference type="PANTHER" id="PTHR34265:SF1">
    <property type="entry name" value="TYPE III PANTOTHENATE KINASE"/>
    <property type="match status" value="1"/>
</dbReference>
<dbReference type="CDD" id="cd24015">
    <property type="entry name" value="ASKHA_NBD_PanK-III"/>
    <property type="match status" value="1"/>
</dbReference>